<dbReference type="Gene3D" id="1.25.40.770">
    <property type="entry name" value="TAF6, C-terminal HEAT repeat domain"/>
    <property type="match status" value="1"/>
</dbReference>
<name>A0A0N4U6F4_DRAME</name>
<dbReference type="WBParaSite" id="DME_0000249601-mRNA-1">
    <property type="protein sequence ID" value="DME_0000249601-mRNA-1"/>
    <property type="gene ID" value="DME_0000249601"/>
</dbReference>
<dbReference type="CDD" id="cd22917">
    <property type="entry name" value="HFD_TAF6-like"/>
    <property type="match status" value="1"/>
</dbReference>
<dbReference type="Proteomes" id="UP000274756">
    <property type="component" value="Unassembled WGS sequence"/>
</dbReference>
<evidence type="ECO:0000256" key="6">
    <source>
        <dbReference type="ARBA" id="ARBA00040091"/>
    </source>
</evidence>
<evidence type="ECO:0000313" key="12">
    <source>
        <dbReference type="Proteomes" id="UP000274756"/>
    </source>
</evidence>
<keyword evidence="4" id="KW-0804">Transcription</keyword>
<protein>
    <recommendedName>
        <fullName evidence="6">Transcription initiation factor TFIID subunit 6</fullName>
    </recommendedName>
</protein>
<evidence type="ECO:0000313" key="10">
    <source>
        <dbReference type="EMBL" id="VDN56883.1"/>
    </source>
</evidence>
<dbReference type="PANTHER" id="PTHR10221:SF9">
    <property type="entry name" value="TRANSCRIPTION INITIATION FACTOR TFIID SUBUNIT 6"/>
    <property type="match status" value="1"/>
</dbReference>
<dbReference type="PANTHER" id="PTHR10221">
    <property type="entry name" value="TRANSCRIPTION INITIATION FACTOR TFIID SUBUNIT 6"/>
    <property type="match status" value="1"/>
</dbReference>
<dbReference type="GO" id="GO:0046982">
    <property type="term" value="F:protein heterodimerization activity"/>
    <property type="evidence" value="ECO:0007669"/>
    <property type="project" value="InterPro"/>
</dbReference>
<dbReference type="Pfam" id="PF07571">
    <property type="entry name" value="TAF6_C"/>
    <property type="match status" value="1"/>
</dbReference>
<dbReference type="Proteomes" id="UP000038040">
    <property type="component" value="Unplaced"/>
</dbReference>
<evidence type="ECO:0000313" key="11">
    <source>
        <dbReference type="Proteomes" id="UP000038040"/>
    </source>
</evidence>
<evidence type="ECO:0000256" key="8">
    <source>
        <dbReference type="SAM" id="SignalP"/>
    </source>
</evidence>
<organism evidence="11 13">
    <name type="scientific">Dracunculus medinensis</name>
    <name type="common">Guinea worm</name>
    <dbReference type="NCBI Taxonomy" id="318479"/>
    <lineage>
        <taxon>Eukaryota</taxon>
        <taxon>Metazoa</taxon>
        <taxon>Ecdysozoa</taxon>
        <taxon>Nematoda</taxon>
        <taxon>Chromadorea</taxon>
        <taxon>Rhabditida</taxon>
        <taxon>Spirurina</taxon>
        <taxon>Dracunculoidea</taxon>
        <taxon>Dracunculidae</taxon>
        <taxon>Dracunculus</taxon>
    </lineage>
</organism>
<evidence type="ECO:0000256" key="3">
    <source>
        <dbReference type="ARBA" id="ARBA00023015"/>
    </source>
</evidence>
<dbReference type="GO" id="GO:0051123">
    <property type="term" value="P:RNA polymerase II preinitiation complex assembly"/>
    <property type="evidence" value="ECO:0007669"/>
    <property type="project" value="TreeGrafter"/>
</dbReference>
<feature type="domain" description="TATA box binding protein associated factor (TAF) histone-like fold" evidence="9">
    <location>
        <begin position="16"/>
        <end position="77"/>
    </location>
</feature>
<dbReference type="GO" id="GO:0016251">
    <property type="term" value="F:RNA polymerase II general transcription initiation factor activity"/>
    <property type="evidence" value="ECO:0007669"/>
    <property type="project" value="InterPro"/>
</dbReference>
<reference evidence="13" key="1">
    <citation type="submission" date="2016-04" db="UniProtKB">
        <authorList>
            <consortium name="WormBaseParasite"/>
        </authorList>
    </citation>
    <scope>IDENTIFICATION</scope>
</reference>
<dbReference type="InterPro" id="IPR016024">
    <property type="entry name" value="ARM-type_fold"/>
</dbReference>
<dbReference type="GO" id="GO:0003713">
    <property type="term" value="F:transcription coactivator activity"/>
    <property type="evidence" value="ECO:0007669"/>
    <property type="project" value="TreeGrafter"/>
</dbReference>
<dbReference type="InterPro" id="IPR009072">
    <property type="entry name" value="Histone-fold"/>
</dbReference>
<sequence length="584" mass="64115">MISPLFIVLYLKNLCLKFQTVAETVGIGNLSDNCALEIAVNLTYVIKDVMEQAKKFTSHGRRKRLIADDIDGALSIKGYQPLFGFCCKDGIPFRFAGSLGRDLFITDERDVDITHVVNAAAPKLPLETALKAHWLVIDGEQPAVPENPTPMALDEASGSVAENRTKDAGPIILTHVGKALRKNEQVQIKTMTTHALSVEQQIFFKEVTEAIMGSDDARRTEALHSLQTDAGLQPILPRLTLAIAEGIRCNIAQHNLALLIYLIRMIQSLTLNPALSLDRSLHQLLPAILSCILSRHLCARPDVDNHWALREFSSRLIASICKSYNNINNLRSRVTQVLTNVLFDDNASINTIYGSVFTLNELGMETIKAVVLPYIPKLFNDIRKSVCDKTSTTEKIAIERLESLIVKILVTYVRSQKPAHLKEITDYRSTFGGYGDEVYEMINADSSTSGGEKFSVSNSLNSSRSKSPVDRRLNASSSLASHRLIVGSTKQNQSPCFVVRTQSSLVTRNSQSTFVNTSTGGRLQPTSGVFNNNRSNASGGFYISGSGDSQANSYIVRPSGVKKVIMSTSQRNSSGSANDGYRNL</sequence>
<dbReference type="EMBL" id="UYYG01001157">
    <property type="protein sequence ID" value="VDN56883.1"/>
    <property type="molecule type" value="Genomic_DNA"/>
</dbReference>
<feature type="chain" id="PRO_5033720357" description="Transcription initiation factor TFIID subunit 6" evidence="8">
    <location>
        <begin position="23"/>
        <end position="584"/>
    </location>
</feature>
<evidence type="ECO:0000256" key="7">
    <source>
        <dbReference type="SAM" id="MobiDB-lite"/>
    </source>
</evidence>
<dbReference type="FunFam" id="1.25.40.770:FF:000001">
    <property type="entry name" value="Transcription initiation factor TFIID subunit 6"/>
    <property type="match status" value="1"/>
</dbReference>
<gene>
    <name evidence="10" type="ORF">DME_LOCUS6856</name>
</gene>
<evidence type="ECO:0000256" key="5">
    <source>
        <dbReference type="ARBA" id="ARBA00023242"/>
    </source>
</evidence>
<dbReference type="InterPro" id="IPR004823">
    <property type="entry name" value="TAF_TATA-bd_Histone-like_dom"/>
</dbReference>
<dbReference type="SUPFAM" id="SSF47113">
    <property type="entry name" value="Histone-fold"/>
    <property type="match status" value="1"/>
</dbReference>
<evidence type="ECO:0000256" key="2">
    <source>
        <dbReference type="ARBA" id="ARBA00007688"/>
    </source>
</evidence>
<dbReference type="OrthoDB" id="361039at2759"/>
<dbReference type="GO" id="GO:0046695">
    <property type="term" value="C:SLIK (SAGA-like) complex"/>
    <property type="evidence" value="ECO:0007669"/>
    <property type="project" value="InterPro"/>
</dbReference>
<reference evidence="10 12" key="2">
    <citation type="submission" date="2018-11" db="EMBL/GenBank/DDBJ databases">
        <authorList>
            <consortium name="Pathogen Informatics"/>
        </authorList>
    </citation>
    <scope>NUCLEOTIDE SEQUENCE [LARGE SCALE GENOMIC DNA]</scope>
</reference>
<feature type="compositionally biased region" description="Low complexity" evidence="7">
    <location>
        <begin position="455"/>
        <end position="466"/>
    </location>
</feature>
<feature type="signal peptide" evidence="8">
    <location>
        <begin position="1"/>
        <end position="22"/>
    </location>
</feature>
<evidence type="ECO:0000256" key="1">
    <source>
        <dbReference type="ARBA" id="ARBA00004123"/>
    </source>
</evidence>
<comment type="subcellular location">
    <subcellularLocation>
        <location evidence="1">Nucleus</location>
    </subcellularLocation>
</comment>
<dbReference type="GO" id="GO:0000124">
    <property type="term" value="C:SAGA complex"/>
    <property type="evidence" value="ECO:0007669"/>
    <property type="project" value="InterPro"/>
</dbReference>
<dbReference type="InterPro" id="IPR037796">
    <property type="entry name" value="TAF6"/>
</dbReference>
<dbReference type="AlphaFoldDB" id="A0A0N4U6F4"/>
<evidence type="ECO:0000313" key="13">
    <source>
        <dbReference type="WBParaSite" id="DME_0000249601-mRNA-1"/>
    </source>
</evidence>
<accession>A0A0N4U6F4</accession>
<keyword evidence="8" id="KW-0732">Signal</keyword>
<dbReference type="CDD" id="cd08050">
    <property type="entry name" value="TAF6C"/>
    <property type="match status" value="1"/>
</dbReference>
<dbReference type="Gene3D" id="1.10.20.10">
    <property type="entry name" value="Histone, subunit A"/>
    <property type="match status" value="1"/>
</dbReference>
<evidence type="ECO:0000259" key="9">
    <source>
        <dbReference type="SMART" id="SM00803"/>
    </source>
</evidence>
<dbReference type="InterPro" id="IPR011442">
    <property type="entry name" value="TAF6_C"/>
</dbReference>
<keyword evidence="12" id="KW-1185">Reference proteome</keyword>
<comment type="similarity">
    <text evidence="2">Belongs to the TAF6 family.</text>
</comment>
<keyword evidence="3" id="KW-0805">Transcription regulation</keyword>
<keyword evidence="5" id="KW-0539">Nucleus</keyword>
<dbReference type="Pfam" id="PF02969">
    <property type="entry name" value="TAF"/>
    <property type="match status" value="1"/>
</dbReference>
<dbReference type="GO" id="GO:0005669">
    <property type="term" value="C:transcription factor TFIID complex"/>
    <property type="evidence" value="ECO:0007669"/>
    <property type="project" value="InterPro"/>
</dbReference>
<dbReference type="SUPFAM" id="SSF48371">
    <property type="entry name" value="ARM repeat"/>
    <property type="match status" value="1"/>
</dbReference>
<proteinExistence type="inferred from homology"/>
<dbReference type="InterPro" id="IPR046344">
    <property type="entry name" value="TAF6_C_sf"/>
</dbReference>
<dbReference type="SMART" id="SM00803">
    <property type="entry name" value="TAF"/>
    <property type="match status" value="1"/>
</dbReference>
<evidence type="ECO:0000256" key="4">
    <source>
        <dbReference type="ARBA" id="ARBA00023163"/>
    </source>
</evidence>
<dbReference type="STRING" id="318479.A0A0N4U6F4"/>
<feature type="region of interest" description="Disordered" evidence="7">
    <location>
        <begin position="447"/>
        <end position="473"/>
    </location>
</feature>